<dbReference type="AlphaFoldDB" id="A0A1X9LPP4"/>
<dbReference type="InterPro" id="IPR029058">
    <property type="entry name" value="AB_hydrolase_fold"/>
</dbReference>
<name>A0A1X9LPP4_9MICO</name>
<dbReference type="PRINTS" id="PR00111">
    <property type="entry name" value="ABHYDROLASE"/>
</dbReference>
<organism evidence="4 5">
    <name type="scientific">Cnuibacter physcomitrellae</name>
    <dbReference type="NCBI Taxonomy" id="1619308"/>
    <lineage>
        <taxon>Bacteria</taxon>
        <taxon>Bacillati</taxon>
        <taxon>Actinomycetota</taxon>
        <taxon>Actinomycetes</taxon>
        <taxon>Micrococcales</taxon>
        <taxon>Microbacteriaceae</taxon>
        <taxon>Cnuibacter</taxon>
    </lineage>
</organism>
<dbReference type="KEGG" id="cphy:B5808_01800"/>
<dbReference type="PANTHER" id="PTHR43798:SF31">
    <property type="entry name" value="AB HYDROLASE SUPERFAMILY PROTEIN YCLE"/>
    <property type="match status" value="1"/>
</dbReference>
<dbReference type="SUPFAM" id="SSF53474">
    <property type="entry name" value="alpha/beta-Hydrolases"/>
    <property type="match status" value="1"/>
</dbReference>
<feature type="compositionally biased region" description="Basic residues" evidence="2">
    <location>
        <begin position="1"/>
        <end position="13"/>
    </location>
</feature>
<proteinExistence type="predicted"/>
<evidence type="ECO:0000256" key="2">
    <source>
        <dbReference type="SAM" id="MobiDB-lite"/>
    </source>
</evidence>
<dbReference type="GO" id="GO:0016787">
    <property type="term" value="F:hydrolase activity"/>
    <property type="evidence" value="ECO:0007669"/>
    <property type="project" value="UniProtKB-KW"/>
</dbReference>
<protein>
    <recommendedName>
        <fullName evidence="3">AB hydrolase-1 domain-containing protein</fullName>
    </recommendedName>
</protein>
<dbReference type="InterPro" id="IPR050266">
    <property type="entry name" value="AB_hydrolase_sf"/>
</dbReference>
<dbReference type="PRINTS" id="PR00412">
    <property type="entry name" value="EPOXHYDRLASE"/>
</dbReference>
<keyword evidence="1" id="KW-0378">Hydrolase</keyword>
<feature type="compositionally biased region" description="Basic and acidic residues" evidence="2">
    <location>
        <begin position="14"/>
        <end position="42"/>
    </location>
</feature>
<evidence type="ECO:0000259" key="3">
    <source>
        <dbReference type="Pfam" id="PF12697"/>
    </source>
</evidence>
<accession>A0A1X9LPP4</accession>
<feature type="region of interest" description="Disordered" evidence="2">
    <location>
        <begin position="1"/>
        <end position="91"/>
    </location>
</feature>
<dbReference type="EMBL" id="CP020715">
    <property type="protein sequence ID" value="ARJ07143.1"/>
    <property type="molecule type" value="Genomic_DNA"/>
</dbReference>
<keyword evidence="5" id="KW-1185">Reference proteome</keyword>
<evidence type="ECO:0000256" key="1">
    <source>
        <dbReference type="ARBA" id="ARBA00022801"/>
    </source>
</evidence>
<dbReference type="PANTHER" id="PTHR43798">
    <property type="entry name" value="MONOACYLGLYCEROL LIPASE"/>
    <property type="match status" value="1"/>
</dbReference>
<evidence type="ECO:0000313" key="5">
    <source>
        <dbReference type="Proteomes" id="UP000192775"/>
    </source>
</evidence>
<feature type="compositionally biased region" description="Basic residues" evidence="2">
    <location>
        <begin position="50"/>
        <end position="70"/>
    </location>
</feature>
<dbReference type="STRING" id="1619308.B5808_01800"/>
<dbReference type="GO" id="GO:0016020">
    <property type="term" value="C:membrane"/>
    <property type="evidence" value="ECO:0007669"/>
    <property type="project" value="TreeGrafter"/>
</dbReference>
<dbReference type="InterPro" id="IPR000639">
    <property type="entry name" value="Epox_hydrolase-like"/>
</dbReference>
<dbReference type="InterPro" id="IPR000073">
    <property type="entry name" value="AB_hydrolase_1"/>
</dbReference>
<evidence type="ECO:0000313" key="4">
    <source>
        <dbReference type="EMBL" id="ARJ07143.1"/>
    </source>
</evidence>
<sequence length="554" mass="58937">MRAPRARARRGRSSRPDRRVDRRDRRRDGGASRPDARGDDGGRLVAGPGRGRRGDHHARASLRGARRTRRAVSGAHAVRSTPSDPAAEGAPRPTVFALHGLGLTGRAFDEVAALLQPDFRLVAIDLPGFGTAASAGAAGVDEMADAVLARIASETVGPWLLLGHSMGGKVASVVTSRVLDGSAHVFGLRGIVLLAPSPVTPEPMADDKREEMLSWLTGPRLDPEHAREFVDDNVGSPWTAAQREEAVELVLDGSTEAWESWLLRGSREDWADAVGALDVPALVLAGEEDGDLGADAQPDLVAPTYPRATVQTLAGAGHLLMLERPAEVADAVRSFWADDASRAPLVPEHLARVIASDHTGARVRGAFAGRAVADDRTAPPRALTEAQLDTLRSVLARVLPADLGGLDLAARLDARLAEGTGDGWRHGDLPDDATAYRLGLDELAPFDGSPEERDALLTHIQEGSYTPRSDGLTARQLSLWFTDLCADAATTWLQHPAALAEIGFDGFATGGDGPRKQGFTRLTLGTREGWEGSPGGPSVVHESQMISREERSWT</sequence>
<feature type="domain" description="AB hydrolase-1" evidence="3">
    <location>
        <begin position="97"/>
        <end position="331"/>
    </location>
</feature>
<feature type="region of interest" description="Disordered" evidence="2">
    <location>
        <begin position="526"/>
        <end position="554"/>
    </location>
</feature>
<dbReference type="Gene3D" id="3.40.50.1820">
    <property type="entry name" value="alpha/beta hydrolase"/>
    <property type="match status" value="1"/>
</dbReference>
<gene>
    <name evidence="4" type="ORF">B5808_01800</name>
</gene>
<dbReference type="Proteomes" id="UP000192775">
    <property type="component" value="Chromosome"/>
</dbReference>
<reference evidence="4 5" key="1">
    <citation type="submission" date="2017-04" db="EMBL/GenBank/DDBJ databases">
        <authorList>
            <person name="Afonso C.L."/>
            <person name="Miller P.J."/>
            <person name="Scott M.A."/>
            <person name="Spackman E."/>
            <person name="Goraichik I."/>
            <person name="Dimitrov K.M."/>
            <person name="Suarez D.L."/>
            <person name="Swayne D.E."/>
        </authorList>
    </citation>
    <scope>NUCLEOTIDE SEQUENCE [LARGE SCALE GENOMIC DNA]</scope>
    <source>
        <strain evidence="5">XA(T)</strain>
    </source>
</reference>
<dbReference type="Pfam" id="PF12697">
    <property type="entry name" value="Abhydrolase_6"/>
    <property type="match status" value="1"/>
</dbReference>